<gene>
    <name evidence="2" type="ORF">ALC53_08717</name>
</gene>
<evidence type="ECO:0000256" key="1">
    <source>
        <dbReference type="SAM" id="MobiDB-lite"/>
    </source>
</evidence>
<dbReference type="EMBL" id="KQ976553">
    <property type="protein sequence ID" value="KYM80833.1"/>
    <property type="molecule type" value="Genomic_DNA"/>
</dbReference>
<protein>
    <submittedName>
        <fullName evidence="2">Uncharacterized protein</fullName>
    </submittedName>
</protein>
<keyword evidence="3" id="KW-1185">Reference proteome</keyword>
<reference evidence="2 3" key="1">
    <citation type="submission" date="2015-09" db="EMBL/GenBank/DDBJ databases">
        <title>Atta colombica WGS genome.</title>
        <authorList>
            <person name="Nygaard S."/>
            <person name="Hu H."/>
            <person name="Boomsma J."/>
            <person name="Zhang G."/>
        </authorList>
    </citation>
    <scope>NUCLEOTIDE SEQUENCE [LARGE SCALE GENOMIC DNA]</scope>
    <source>
        <strain evidence="2">Treedump-2</strain>
        <tissue evidence="2">Whole body</tissue>
    </source>
</reference>
<evidence type="ECO:0000313" key="3">
    <source>
        <dbReference type="Proteomes" id="UP000078540"/>
    </source>
</evidence>
<proteinExistence type="predicted"/>
<name>A0A151I245_9HYME</name>
<evidence type="ECO:0000313" key="2">
    <source>
        <dbReference type="EMBL" id="KYM80833.1"/>
    </source>
</evidence>
<sequence>MHHLSERLDVHSFRGHEHMHKHMDIYIHEQSRVNKIYAQRLEDRRESVAKEVMAGKEPVGGQVEEPKRNRKRDKKS</sequence>
<dbReference type="AlphaFoldDB" id="A0A151I245"/>
<feature type="region of interest" description="Disordered" evidence="1">
    <location>
        <begin position="50"/>
        <end position="76"/>
    </location>
</feature>
<dbReference type="Proteomes" id="UP000078540">
    <property type="component" value="Unassembled WGS sequence"/>
</dbReference>
<organism evidence="2 3">
    <name type="scientific">Atta colombica</name>
    <dbReference type="NCBI Taxonomy" id="520822"/>
    <lineage>
        <taxon>Eukaryota</taxon>
        <taxon>Metazoa</taxon>
        <taxon>Ecdysozoa</taxon>
        <taxon>Arthropoda</taxon>
        <taxon>Hexapoda</taxon>
        <taxon>Insecta</taxon>
        <taxon>Pterygota</taxon>
        <taxon>Neoptera</taxon>
        <taxon>Endopterygota</taxon>
        <taxon>Hymenoptera</taxon>
        <taxon>Apocrita</taxon>
        <taxon>Aculeata</taxon>
        <taxon>Formicoidea</taxon>
        <taxon>Formicidae</taxon>
        <taxon>Myrmicinae</taxon>
        <taxon>Atta</taxon>
    </lineage>
</organism>
<accession>A0A151I245</accession>